<accession>A0A8X7QJ56</accession>
<reference evidence="1 2" key="1">
    <citation type="submission" date="2020-02" db="EMBL/GenBank/DDBJ databases">
        <authorList>
            <person name="Ma Q."/>
            <person name="Huang Y."/>
            <person name="Song X."/>
            <person name="Pei D."/>
        </authorList>
    </citation>
    <scope>NUCLEOTIDE SEQUENCE [LARGE SCALE GENOMIC DNA]</scope>
    <source>
        <strain evidence="1">Sxm20200214</strain>
        <tissue evidence="1">Leaf</tissue>
    </source>
</reference>
<evidence type="ECO:0000313" key="2">
    <source>
        <dbReference type="Proteomes" id="UP000886595"/>
    </source>
</evidence>
<proteinExistence type="predicted"/>
<name>A0A8X7QJ56_BRACI</name>
<protein>
    <submittedName>
        <fullName evidence="1">Uncharacterized protein</fullName>
    </submittedName>
</protein>
<sequence length="67" mass="7427">MFREALGVPVGEIGEASRGSSIPSPSWRVMFGGLEEVKQNAADLDSRFIRSRSWWGSMQALRDDIEG</sequence>
<comment type="caution">
    <text evidence="1">The sequence shown here is derived from an EMBL/GenBank/DDBJ whole genome shotgun (WGS) entry which is preliminary data.</text>
</comment>
<dbReference type="Proteomes" id="UP000886595">
    <property type="component" value="Unassembled WGS sequence"/>
</dbReference>
<organism evidence="1 2">
    <name type="scientific">Brassica carinata</name>
    <name type="common">Ethiopian mustard</name>
    <name type="synonym">Abyssinian cabbage</name>
    <dbReference type="NCBI Taxonomy" id="52824"/>
    <lineage>
        <taxon>Eukaryota</taxon>
        <taxon>Viridiplantae</taxon>
        <taxon>Streptophyta</taxon>
        <taxon>Embryophyta</taxon>
        <taxon>Tracheophyta</taxon>
        <taxon>Spermatophyta</taxon>
        <taxon>Magnoliopsida</taxon>
        <taxon>eudicotyledons</taxon>
        <taxon>Gunneridae</taxon>
        <taxon>Pentapetalae</taxon>
        <taxon>rosids</taxon>
        <taxon>malvids</taxon>
        <taxon>Brassicales</taxon>
        <taxon>Brassicaceae</taxon>
        <taxon>Brassiceae</taxon>
        <taxon>Brassica</taxon>
    </lineage>
</organism>
<dbReference type="EMBL" id="JAAMPC010000013">
    <property type="protein sequence ID" value="KAG2270743.1"/>
    <property type="molecule type" value="Genomic_DNA"/>
</dbReference>
<dbReference type="AlphaFoldDB" id="A0A8X7QJ56"/>
<evidence type="ECO:0000313" key="1">
    <source>
        <dbReference type="EMBL" id="KAG2270743.1"/>
    </source>
</evidence>
<gene>
    <name evidence="1" type="ORF">Bca52824_065298</name>
</gene>
<keyword evidence="2" id="KW-1185">Reference proteome</keyword>